<feature type="chain" id="PRO_5027102541" evidence="4">
    <location>
        <begin position="27"/>
        <end position="504"/>
    </location>
</feature>
<dbReference type="InterPro" id="IPR039424">
    <property type="entry name" value="SBP_5"/>
</dbReference>
<evidence type="ECO:0000256" key="3">
    <source>
        <dbReference type="ARBA" id="ARBA00022729"/>
    </source>
</evidence>
<dbReference type="InterPro" id="IPR000914">
    <property type="entry name" value="SBP_5_dom"/>
</dbReference>
<reference evidence="6" key="1">
    <citation type="submission" date="2020-02" db="EMBL/GenBank/DDBJ databases">
        <authorList>
            <person name="Meier V. D."/>
        </authorList>
    </citation>
    <scope>NUCLEOTIDE SEQUENCE</scope>
    <source>
        <strain evidence="6">AVDCRST_MAG04</strain>
    </source>
</reference>
<feature type="signal peptide" evidence="4">
    <location>
        <begin position="1"/>
        <end position="26"/>
    </location>
</feature>
<dbReference type="PANTHER" id="PTHR30290">
    <property type="entry name" value="PERIPLASMIC BINDING COMPONENT OF ABC TRANSPORTER"/>
    <property type="match status" value="1"/>
</dbReference>
<evidence type="ECO:0000313" key="6">
    <source>
        <dbReference type="EMBL" id="CAA9224194.1"/>
    </source>
</evidence>
<evidence type="ECO:0000256" key="2">
    <source>
        <dbReference type="ARBA" id="ARBA00005695"/>
    </source>
</evidence>
<evidence type="ECO:0000259" key="5">
    <source>
        <dbReference type="Pfam" id="PF00496"/>
    </source>
</evidence>
<keyword evidence="3 4" id="KW-0732">Signal</keyword>
<comment type="subcellular location">
    <subcellularLocation>
        <location evidence="1">Periplasm</location>
    </subcellularLocation>
</comment>
<dbReference type="Gene3D" id="3.10.105.10">
    <property type="entry name" value="Dipeptide-binding Protein, Domain 3"/>
    <property type="match status" value="1"/>
</dbReference>
<dbReference type="SUPFAM" id="SSF53850">
    <property type="entry name" value="Periplasmic binding protein-like II"/>
    <property type="match status" value="1"/>
</dbReference>
<dbReference type="AlphaFoldDB" id="A0A6J4HJF6"/>
<dbReference type="PIRSF" id="PIRSF002741">
    <property type="entry name" value="MppA"/>
    <property type="match status" value="1"/>
</dbReference>
<name>A0A6J4HJF6_9PROT</name>
<evidence type="ECO:0000256" key="1">
    <source>
        <dbReference type="ARBA" id="ARBA00004418"/>
    </source>
</evidence>
<dbReference type="GO" id="GO:0043190">
    <property type="term" value="C:ATP-binding cassette (ABC) transporter complex"/>
    <property type="evidence" value="ECO:0007669"/>
    <property type="project" value="InterPro"/>
</dbReference>
<dbReference type="InterPro" id="IPR030678">
    <property type="entry name" value="Peptide/Ni-bd"/>
</dbReference>
<feature type="domain" description="Solute-binding protein family 5" evidence="5">
    <location>
        <begin position="71"/>
        <end position="450"/>
    </location>
</feature>
<organism evidence="6">
    <name type="scientific">uncultured Acetobacteraceae bacterium</name>
    <dbReference type="NCBI Taxonomy" id="169975"/>
    <lineage>
        <taxon>Bacteria</taxon>
        <taxon>Pseudomonadati</taxon>
        <taxon>Pseudomonadota</taxon>
        <taxon>Alphaproteobacteria</taxon>
        <taxon>Acetobacterales</taxon>
        <taxon>Acetobacteraceae</taxon>
        <taxon>environmental samples</taxon>
    </lineage>
</organism>
<accession>A0A6J4HJF6</accession>
<dbReference type="Pfam" id="PF00496">
    <property type="entry name" value="SBP_bac_5"/>
    <property type="match status" value="1"/>
</dbReference>
<evidence type="ECO:0000256" key="4">
    <source>
        <dbReference type="SAM" id="SignalP"/>
    </source>
</evidence>
<gene>
    <name evidence="6" type="ORF">AVDCRST_MAG04-779</name>
</gene>
<dbReference type="GO" id="GO:0030288">
    <property type="term" value="C:outer membrane-bounded periplasmic space"/>
    <property type="evidence" value="ECO:0007669"/>
    <property type="project" value="UniProtKB-ARBA"/>
</dbReference>
<dbReference type="GO" id="GO:0015833">
    <property type="term" value="P:peptide transport"/>
    <property type="evidence" value="ECO:0007669"/>
    <property type="project" value="TreeGrafter"/>
</dbReference>
<dbReference type="EMBL" id="CADCTL010000059">
    <property type="protein sequence ID" value="CAA9224194.1"/>
    <property type="molecule type" value="Genomic_DNA"/>
</dbReference>
<sequence length="504" mass="55438">MALKRALGRVLAAALLAAAALAPASAQDRPLRIVLGQELAVLDPIISTNNATRAFGYMVFDTLIAMDGRGEYRPQMLESWSASEDRLTWTFKLRPGLEWHDGAPVTAEDCVASIRRWGARDGLGQLMMAATKEMRVLDANTFAIELAKPFGFVVEALGKPGTIVPFMMPARLAATDPARPVPEIVGSGPWTFRREEWRQGDRAVFRRNARYRPRDEPADGLAGGKAVHFETAEFVSITDVATRAAALQGGEVDVVEIVPPDFVALLRRNRNIAVRRPPGGMGQYMPFISLNHAHPPFNKPDVRRAAQMAIVQAEIMAGTGLPSDLVLQECLTIYACDSPAATEAGTEGLRERGAEQARELLRKAGYNNERVVFLHPTDSAILNPVAAVAIEQLRRAGFNVDEWTSDWASVAQRRLSREPVERGGWSAVTVVWPGIDLFNPMVNSVTAYNCRNYPGWFCDEEMKALLERYAAEGDGARRRELAAGIQRRFHENVNMVIAGQLSIP</sequence>
<protein>
    <submittedName>
        <fullName evidence="6">ABC transporter, substrate-binding protein (Cluster 5, nickel/peptides/opines)</fullName>
    </submittedName>
</protein>
<dbReference type="GO" id="GO:1904680">
    <property type="term" value="F:peptide transmembrane transporter activity"/>
    <property type="evidence" value="ECO:0007669"/>
    <property type="project" value="TreeGrafter"/>
</dbReference>
<dbReference type="Gene3D" id="3.40.190.10">
    <property type="entry name" value="Periplasmic binding protein-like II"/>
    <property type="match status" value="1"/>
</dbReference>
<comment type="similarity">
    <text evidence="2">Belongs to the bacterial solute-binding protein 5 family.</text>
</comment>
<dbReference type="CDD" id="cd08502">
    <property type="entry name" value="PBP2_NikA_DppA_OppA_like_16"/>
    <property type="match status" value="1"/>
</dbReference>
<dbReference type="PANTHER" id="PTHR30290:SF38">
    <property type="entry name" value="D,D-DIPEPTIDE-BINDING PERIPLASMIC PROTEIN DDPA-RELATED"/>
    <property type="match status" value="1"/>
</dbReference>
<feature type="non-terminal residue" evidence="6">
    <location>
        <position position="504"/>
    </location>
</feature>
<proteinExistence type="inferred from homology"/>